<sequence>MVRLLRPTAPQMYATPSHPENFVKWRVNAIIGKCVFSGFDEPFVAGPETGILFVMLSSWVGKFELS</sequence>
<evidence type="ECO:0000313" key="1">
    <source>
        <dbReference type="EMBL" id="KIK39600.1"/>
    </source>
</evidence>
<reference evidence="1 2" key="1">
    <citation type="submission" date="2014-04" db="EMBL/GenBank/DDBJ databases">
        <authorList>
            <consortium name="DOE Joint Genome Institute"/>
            <person name="Kuo A."/>
            <person name="Ruytinx J."/>
            <person name="Rineau F."/>
            <person name="Colpaert J."/>
            <person name="Kohler A."/>
            <person name="Nagy L.G."/>
            <person name="Floudas D."/>
            <person name="Copeland A."/>
            <person name="Barry K.W."/>
            <person name="Cichocki N."/>
            <person name="Veneault-Fourrey C."/>
            <person name="LaButti K."/>
            <person name="Lindquist E.A."/>
            <person name="Lipzen A."/>
            <person name="Lundell T."/>
            <person name="Morin E."/>
            <person name="Murat C."/>
            <person name="Sun H."/>
            <person name="Tunlid A."/>
            <person name="Henrissat B."/>
            <person name="Grigoriev I.V."/>
            <person name="Hibbett D.S."/>
            <person name="Martin F."/>
            <person name="Nordberg H.P."/>
            <person name="Cantor M.N."/>
            <person name="Hua S.X."/>
        </authorList>
    </citation>
    <scope>NUCLEOTIDE SEQUENCE [LARGE SCALE GENOMIC DNA]</scope>
    <source>
        <strain evidence="1 2">UH-Slu-Lm8-n1</strain>
    </source>
</reference>
<keyword evidence="2" id="KW-1185">Reference proteome</keyword>
<dbReference type="InParanoid" id="A0A0C9ZPK9"/>
<gene>
    <name evidence="1" type="ORF">CY34DRAFT_325675</name>
</gene>
<dbReference type="Proteomes" id="UP000054485">
    <property type="component" value="Unassembled WGS sequence"/>
</dbReference>
<proteinExistence type="predicted"/>
<accession>A0A0C9ZPK9</accession>
<reference evidence="2" key="2">
    <citation type="submission" date="2015-01" db="EMBL/GenBank/DDBJ databases">
        <title>Evolutionary Origins and Diversification of the Mycorrhizal Mutualists.</title>
        <authorList>
            <consortium name="DOE Joint Genome Institute"/>
            <consortium name="Mycorrhizal Genomics Consortium"/>
            <person name="Kohler A."/>
            <person name="Kuo A."/>
            <person name="Nagy L.G."/>
            <person name="Floudas D."/>
            <person name="Copeland A."/>
            <person name="Barry K.W."/>
            <person name="Cichocki N."/>
            <person name="Veneault-Fourrey C."/>
            <person name="LaButti K."/>
            <person name="Lindquist E.A."/>
            <person name="Lipzen A."/>
            <person name="Lundell T."/>
            <person name="Morin E."/>
            <person name="Murat C."/>
            <person name="Riley R."/>
            <person name="Ohm R."/>
            <person name="Sun H."/>
            <person name="Tunlid A."/>
            <person name="Henrissat B."/>
            <person name="Grigoriev I.V."/>
            <person name="Hibbett D.S."/>
            <person name="Martin F."/>
        </authorList>
    </citation>
    <scope>NUCLEOTIDE SEQUENCE [LARGE SCALE GENOMIC DNA]</scope>
    <source>
        <strain evidence="2">UH-Slu-Lm8-n1</strain>
    </source>
</reference>
<name>A0A0C9ZPK9_9AGAM</name>
<dbReference type="AlphaFoldDB" id="A0A0C9ZPK9"/>
<evidence type="ECO:0000313" key="2">
    <source>
        <dbReference type="Proteomes" id="UP000054485"/>
    </source>
</evidence>
<dbReference type="HOGENOM" id="CLU_2832877_0_0_1"/>
<protein>
    <submittedName>
        <fullName evidence="1">Uncharacterized protein</fullName>
    </submittedName>
</protein>
<dbReference type="EMBL" id="KN835336">
    <property type="protein sequence ID" value="KIK39600.1"/>
    <property type="molecule type" value="Genomic_DNA"/>
</dbReference>
<organism evidence="1 2">
    <name type="scientific">Suillus luteus UH-Slu-Lm8-n1</name>
    <dbReference type="NCBI Taxonomy" id="930992"/>
    <lineage>
        <taxon>Eukaryota</taxon>
        <taxon>Fungi</taxon>
        <taxon>Dikarya</taxon>
        <taxon>Basidiomycota</taxon>
        <taxon>Agaricomycotina</taxon>
        <taxon>Agaricomycetes</taxon>
        <taxon>Agaricomycetidae</taxon>
        <taxon>Boletales</taxon>
        <taxon>Suillineae</taxon>
        <taxon>Suillaceae</taxon>
        <taxon>Suillus</taxon>
    </lineage>
</organism>